<dbReference type="InterPro" id="IPR033762">
    <property type="entry name" value="MCM_OB"/>
</dbReference>
<evidence type="ECO:0000256" key="4">
    <source>
        <dbReference type="ARBA" id="ARBA00022801"/>
    </source>
</evidence>
<dbReference type="GO" id="GO:0042555">
    <property type="term" value="C:MCM complex"/>
    <property type="evidence" value="ECO:0007669"/>
    <property type="project" value="InterPro"/>
</dbReference>
<evidence type="ECO:0000256" key="6">
    <source>
        <dbReference type="ARBA" id="ARBA00022840"/>
    </source>
</evidence>
<dbReference type="FunFam" id="2.20.28.10:FF:000004">
    <property type="entry name" value="DNA replication licensing factor MCM7"/>
    <property type="match status" value="1"/>
</dbReference>
<proteinExistence type="inferred from homology"/>
<dbReference type="Pfam" id="PF17855">
    <property type="entry name" value="MCM_lid"/>
    <property type="match status" value="1"/>
</dbReference>
<dbReference type="InterPro" id="IPR008050">
    <property type="entry name" value="MCM7"/>
</dbReference>
<gene>
    <name evidence="12" type="primary">MCM7</name>
    <name evidence="15" type="ORF">DB88DRAFT_495835</name>
</gene>
<dbReference type="Proteomes" id="UP001182556">
    <property type="component" value="Unassembled WGS sequence"/>
</dbReference>
<evidence type="ECO:0000256" key="10">
    <source>
        <dbReference type="ARBA" id="ARBA00048432"/>
    </source>
</evidence>
<dbReference type="PRINTS" id="PR01657">
    <property type="entry name" value="MCMFAMILY"/>
</dbReference>
<dbReference type="GO" id="GO:0005524">
    <property type="term" value="F:ATP binding"/>
    <property type="evidence" value="ECO:0007669"/>
    <property type="project" value="UniProtKB-KW"/>
</dbReference>
<dbReference type="GO" id="GO:0006270">
    <property type="term" value="P:DNA replication initiation"/>
    <property type="evidence" value="ECO:0007669"/>
    <property type="project" value="InterPro"/>
</dbReference>
<dbReference type="Pfam" id="PF17207">
    <property type="entry name" value="MCM_OB"/>
    <property type="match status" value="1"/>
</dbReference>
<keyword evidence="9 12" id="KW-0131">Cell cycle</keyword>
<keyword evidence="5 12" id="KW-0347">Helicase</keyword>
<keyword evidence="3 11" id="KW-0547">Nucleotide-binding</keyword>
<reference evidence="15" key="1">
    <citation type="submission" date="2023-02" db="EMBL/GenBank/DDBJ databases">
        <title>Identification and recombinant expression of a fungal hydrolase from Papiliotrema laurentii that hydrolyzes apple cutin and clears colloidal polyester polyurethane.</title>
        <authorList>
            <consortium name="DOE Joint Genome Institute"/>
            <person name="Roman V.A."/>
            <person name="Bojanowski C."/>
            <person name="Crable B.R."/>
            <person name="Wagner D.N."/>
            <person name="Hung C.S."/>
            <person name="Nadeau L.J."/>
            <person name="Schratz L."/>
            <person name="Haridas S."/>
            <person name="Pangilinan J."/>
            <person name="Lipzen A."/>
            <person name="Na H."/>
            <person name="Yan M."/>
            <person name="Ng V."/>
            <person name="Grigoriev I.V."/>
            <person name="Spatafora J.W."/>
            <person name="Barlow D."/>
            <person name="Biffinger J."/>
            <person name="Kelley-Loughnane N."/>
            <person name="Varaljay V.A."/>
            <person name="Crookes-Goodson W.J."/>
        </authorList>
    </citation>
    <scope>NUCLEOTIDE SEQUENCE</scope>
    <source>
        <strain evidence="15">5307AH</strain>
    </source>
</reference>
<comment type="catalytic activity">
    <reaction evidence="10">
        <text>ATP + H2O = ADP + phosphate + H(+)</text>
        <dbReference type="Rhea" id="RHEA:13065"/>
        <dbReference type="ChEBI" id="CHEBI:15377"/>
        <dbReference type="ChEBI" id="CHEBI:15378"/>
        <dbReference type="ChEBI" id="CHEBI:30616"/>
        <dbReference type="ChEBI" id="CHEBI:43474"/>
        <dbReference type="ChEBI" id="CHEBI:456216"/>
        <dbReference type="EC" id="3.6.4.12"/>
    </reaction>
    <physiologicalReaction direction="left-to-right" evidence="10">
        <dbReference type="Rhea" id="RHEA:13066"/>
    </physiologicalReaction>
</comment>
<evidence type="ECO:0000313" key="16">
    <source>
        <dbReference type="Proteomes" id="UP001182556"/>
    </source>
</evidence>
<dbReference type="InterPro" id="IPR003593">
    <property type="entry name" value="AAA+_ATPase"/>
</dbReference>
<dbReference type="InterPro" id="IPR031327">
    <property type="entry name" value="MCM"/>
</dbReference>
<dbReference type="InterPro" id="IPR018525">
    <property type="entry name" value="MCM_CS"/>
</dbReference>
<dbReference type="Gene3D" id="3.30.1640.10">
    <property type="entry name" value="mini-chromosome maintenance (MCM) complex, chain A, domain 1"/>
    <property type="match status" value="1"/>
</dbReference>
<dbReference type="Pfam" id="PF14551">
    <property type="entry name" value="MCM_N"/>
    <property type="match status" value="1"/>
</dbReference>
<dbReference type="GO" id="GO:0031261">
    <property type="term" value="C:DNA replication preinitiation complex"/>
    <property type="evidence" value="ECO:0007669"/>
    <property type="project" value="UniProtKB-ARBA"/>
</dbReference>
<dbReference type="AlphaFoldDB" id="A0AAD9CYA8"/>
<dbReference type="InterPro" id="IPR041562">
    <property type="entry name" value="MCM_lid"/>
</dbReference>
<dbReference type="PANTHER" id="PTHR11630:SF26">
    <property type="entry name" value="DNA REPLICATION LICENSING FACTOR MCM7"/>
    <property type="match status" value="1"/>
</dbReference>
<dbReference type="InterPro" id="IPR012340">
    <property type="entry name" value="NA-bd_OB-fold"/>
</dbReference>
<keyword evidence="7 11" id="KW-0238">DNA-binding</keyword>
<dbReference type="Pfam" id="PF00493">
    <property type="entry name" value="MCM"/>
    <property type="match status" value="1"/>
</dbReference>
<dbReference type="PRINTS" id="PR01663">
    <property type="entry name" value="MCMPROTEIN7"/>
</dbReference>
<dbReference type="GO" id="GO:0006279">
    <property type="term" value="P:premeiotic DNA replication"/>
    <property type="evidence" value="ECO:0007669"/>
    <property type="project" value="UniProtKB-ARBA"/>
</dbReference>
<dbReference type="GO" id="GO:0006271">
    <property type="term" value="P:DNA strand elongation involved in DNA replication"/>
    <property type="evidence" value="ECO:0007669"/>
    <property type="project" value="TreeGrafter"/>
</dbReference>
<dbReference type="SMART" id="SM00350">
    <property type="entry name" value="MCM"/>
    <property type="match status" value="1"/>
</dbReference>
<dbReference type="EC" id="3.6.4.12" evidence="12"/>
<evidence type="ECO:0000256" key="1">
    <source>
        <dbReference type="ARBA" id="ARBA00004123"/>
    </source>
</evidence>
<dbReference type="GO" id="GO:0017116">
    <property type="term" value="F:single-stranded DNA helicase activity"/>
    <property type="evidence" value="ECO:0007669"/>
    <property type="project" value="TreeGrafter"/>
</dbReference>
<sequence>MSATVGVLPVAGIQIDYAEELETITDFLSRYVPPPRAARRDLPGNDDDEAEDEDELADDVADLGVGEHDVPGRSKAKYMRALRRVANRQTEEVVIDLADLRKFSNDTSLLVNIMKNTRRYIQLFCEAIDKLLPEPDAGLDRTDDVLDLIMEQRQQLNAELVNDPNGEASNAGLYPPELMRRYNVYFRPPRNNDVLAVRAVRGAHLGKLITVRGIVTRVSEVKPLLLVNAYTCDSCGNEIFQEVASKSFTPLASCPSETCQKNQTNGQLHMQTRASRFRPFQEVKIQEMADQVPVGHIPRSMTIHLYGTLTRTVNPGDVVNIAGIFLPTPYTGFKAIRAGLLQDTFLEAMHVHQLKKQYHAMEITPEIQERISELGEDPNLYSRLANSIAPEIYGHEDVKKALLLLLVGGVTKAVGDGMKIRGDINVCLMGDPGVAKSQLLKYITKVAPRGVYTTGRGSSGVGLTAAVMRDPVTDEMVLEGGALVLADNGICCIDEFDKMDESDRTAIHEVMEQQTISISKAGITTTLNARTSILAAANPLYGRYNPKISPVENINLPAALLSRFDVLFLILDTPSRDDDERLAQHVTYVHIHNTHPELDFEPVEPTLMRHYIAECRKVRPIVPPAMSEYIVSSYVQMRKQQKEDEAEDKQYAYVSARTLLAVLRLSQALARLRMDSVVGQGDVDEALRLMDVSKASLYESSGTRTGEDQTDTSKIFRIIKDMASGAGGRGPRDLEEEDEDEEEMEELAMMDVRSRVLAKGFTETQLMDTVMEYENMGVLVRTANGTRVRFVAPDEF</sequence>
<evidence type="ECO:0000313" key="15">
    <source>
        <dbReference type="EMBL" id="KAK1922653.1"/>
    </source>
</evidence>
<feature type="domain" description="MCM C-terminal AAA(+) ATPase" evidence="14">
    <location>
        <begin position="380"/>
        <end position="586"/>
    </location>
</feature>
<dbReference type="GO" id="GO:0000727">
    <property type="term" value="P:double-strand break repair via break-induced replication"/>
    <property type="evidence" value="ECO:0007669"/>
    <property type="project" value="TreeGrafter"/>
</dbReference>
<dbReference type="Gene3D" id="3.40.50.300">
    <property type="entry name" value="P-loop containing nucleotide triphosphate hydrolases"/>
    <property type="match status" value="1"/>
</dbReference>
<dbReference type="InterPro" id="IPR001208">
    <property type="entry name" value="MCM_dom"/>
</dbReference>
<evidence type="ECO:0000256" key="11">
    <source>
        <dbReference type="RuleBase" id="RU004070"/>
    </source>
</evidence>
<evidence type="ECO:0000256" key="13">
    <source>
        <dbReference type="SAM" id="MobiDB-lite"/>
    </source>
</evidence>
<dbReference type="SMART" id="SM00382">
    <property type="entry name" value="AAA"/>
    <property type="match status" value="1"/>
</dbReference>
<dbReference type="EMBL" id="JAODAN010000008">
    <property type="protein sequence ID" value="KAK1922653.1"/>
    <property type="molecule type" value="Genomic_DNA"/>
</dbReference>
<dbReference type="PROSITE" id="PS50051">
    <property type="entry name" value="MCM_2"/>
    <property type="match status" value="1"/>
</dbReference>
<evidence type="ECO:0000256" key="3">
    <source>
        <dbReference type="ARBA" id="ARBA00022741"/>
    </source>
</evidence>
<dbReference type="SUPFAM" id="SSF50249">
    <property type="entry name" value="Nucleic acid-binding proteins"/>
    <property type="match status" value="1"/>
</dbReference>
<dbReference type="GO" id="GO:0003697">
    <property type="term" value="F:single-stranded DNA binding"/>
    <property type="evidence" value="ECO:0007669"/>
    <property type="project" value="TreeGrafter"/>
</dbReference>
<dbReference type="CDD" id="cd17758">
    <property type="entry name" value="MCM7"/>
    <property type="match status" value="1"/>
</dbReference>
<evidence type="ECO:0000256" key="9">
    <source>
        <dbReference type="ARBA" id="ARBA00023306"/>
    </source>
</evidence>
<evidence type="ECO:0000256" key="7">
    <source>
        <dbReference type="ARBA" id="ARBA00023125"/>
    </source>
</evidence>
<keyword evidence="16" id="KW-1185">Reference proteome</keyword>
<comment type="function">
    <text evidence="12">Acts as component of the MCM2-7 complex (MCM complex) which is the replicative helicase essential for 'once per cell cycle' DNA replication initiation and elongation in eukaryotic cells. The active ATPase sites in the MCM2-7 ring are formed through the interaction surfaces of two neighboring subunits such that a critical structure of a conserved arginine finger motif is provided in trans relative to the ATP-binding site of the Walker A box of the adjacent subunit. The six ATPase active sites, however, are likely to contribute differentially to the complex helicase activity.</text>
</comment>
<dbReference type="Pfam" id="PF24901">
    <property type="entry name" value="WHD_MCM7"/>
    <property type="match status" value="1"/>
</dbReference>
<dbReference type="InterPro" id="IPR027417">
    <property type="entry name" value="P-loop_NTPase"/>
</dbReference>
<dbReference type="GO" id="GO:0005656">
    <property type="term" value="C:nuclear pre-replicative complex"/>
    <property type="evidence" value="ECO:0007669"/>
    <property type="project" value="UniProtKB-ARBA"/>
</dbReference>
<feature type="compositionally biased region" description="Acidic residues" evidence="13">
    <location>
        <begin position="44"/>
        <end position="61"/>
    </location>
</feature>
<feature type="region of interest" description="Disordered" evidence="13">
    <location>
        <begin position="35"/>
        <end position="69"/>
    </location>
</feature>
<dbReference type="PANTHER" id="PTHR11630">
    <property type="entry name" value="DNA REPLICATION LICENSING FACTOR MCM FAMILY MEMBER"/>
    <property type="match status" value="1"/>
</dbReference>
<dbReference type="InterPro" id="IPR027925">
    <property type="entry name" value="MCM_N"/>
</dbReference>
<keyword evidence="4 12" id="KW-0378">Hydrolase</keyword>
<comment type="subcellular location">
    <subcellularLocation>
        <location evidence="1 12">Nucleus</location>
    </subcellularLocation>
</comment>
<comment type="similarity">
    <text evidence="11">Belongs to the MCM family.</text>
</comment>
<keyword evidence="2 12" id="KW-0235">DNA replication</keyword>
<accession>A0AAD9CYA8</accession>
<evidence type="ECO:0000256" key="2">
    <source>
        <dbReference type="ARBA" id="ARBA00022705"/>
    </source>
</evidence>
<dbReference type="GO" id="GO:0043596">
    <property type="term" value="C:nuclear replication fork"/>
    <property type="evidence" value="ECO:0007669"/>
    <property type="project" value="UniProtKB-ARBA"/>
</dbReference>
<comment type="caution">
    <text evidence="15">The sequence shown here is derived from an EMBL/GenBank/DDBJ whole genome shotgun (WGS) entry which is preliminary data.</text>
</comment>
<keyword evidence="6 11" id="KW-0067">ATP-binding</keyword>
<evidence type="ECO:0000256" key="8">
    <source>
        <dbReference type="ARBA" id="ARBA00023242"/>
    </source>
</evidence>
<evidence type="ECO:0000259" key="14">
    <source>
        <dbReference type="PROSITE" id="PS50051"/>
    </source>
</evidence>
<organism evidence="15 16">
    <name type="scientific">Papiliotrema laurentii</name>
    <name type="common">Cryptococcus laurentii</name>
    <dbReference type="NCBI Taxonomy" id="5418"/>
    <lineage>
        <taxon>Eukaryota</taxon>
        <taxon>Fungi</taxon>
        <taxon>Dikarya</taxon>
        <taxon>Basidiomycota</taxon>
        <taxon>Agaricomycotina</taxon>
        <taxon>Tremellomycetes</taxon>
        <taxon>Tremellales</taxon>
        <taxon>Rhynchogastremaceae</taxon>
        <taxon>Papiliotrema</taxon>
    </lineage>
</organism>
<dbReference type="GO" id="GO:0016787">
    <property type="term" value="F:hydrolase activity"/>
    <property type="evidence" value="ECO:0007669"/>
    <property type="project" value="UniProtKB-KW"/>
</dbReference>
<keyword evidence="8 12" id="KW-0539">Nucleus</keyword>
<dbReference type="PROSITE" id="PS00847">
    <property type="entry name" value="MCM_1"/>
    <property type="match status" value="1"/>
</dbReference>
<name>A0AAD9CYA8_PAPLA</name>
<dbReference type="Gene3D" id="2.40.50.140">
    <property type="entry name" value="Nucleic acid-binding proteins"/>
    <property type="match status" value="1"/>
</dbReference>
<evidence type="ECO:0000256" key="5">
    <source>
        <dbReference type="ARBA" id="ARBA00022806"/>
    </source>
</evidence>
<dbReference type="SUPFAM" id="SSF52540">
    <property type="entry name" value="P-loop containing nucleoside triphosphate hydrolases"/>
    <property type="match status" value="1"/>
</dbReference>
<evidence type="ECO:0000256" key="12">
    <source>
        <dbReference type="RuleBase" id="RU365012"/>
    </source>
</evidence>
<dbReference type="FunFam" id="3.40.50.300:FF:000288">
    <property type="entry name" value="DNA replication licensing factor MCM7"/>
    <property type="match status" value="1"/>
</dbReference>
<dbReference type="GO" id="GO:0097373">
    <property type="term" value="C:MCM core complex"/>
    <property type="evidence" value="ECO:0007669"/>
    <property type="project" value="UniProtKB-ARBA"/>
</dbReference>
<dbReference type="Gene3D" id="2.20.28.10">
    <property type="match status" value="1"/>
</dbReference>
<protein>
    <recommendedName>
        <fullName evidence="12">DNA replication licensing factor MCM7</fullName>
        <ecNumber evidence="12">3.6.4.12</ecNumber>
    </recommendedName>
</protein>